<sequence>MESTNQQPAAALDAAQISEWVRAQFQKANLFLAEKGILMDSVAVQDSRYLPPMVAVWKINGLDRQSYWVISGDLPTDHLALTAAADARDALRVFSFRWQMKAQQLIDAGVQDQTSADYVNLLISRAHSLYDLFENEQFWAKANTSNA</sequence>
<gene>
    <name evidence="1" type="ORF">EOE67_02735</name>
</gene>
<dbReference type="AlphaFoldDB" id="A0A437R2Z7"/>
<proteinExistence type="predicted"/>
<accession>A0A437R2Z7</accession>
<dbReference type="RefSeq" id="WP_127697523.1">
    <property type="nucleotide sequence ID" value="NZ_SACS01000002.1"/>
</dbReference>
<dbReference type="OrthoDB" id="3078260at2"/>
<dbReference type="InterPro" id="IPR032251">
    <property type="entry name" value="DUF4826"/>
</dbReference>
<dbReference type="Pfam" id="PF16108">
    <property type="entry name" value="DUF4826"/>
    <property type="match status" value="1"/>
</dbReference>
<protein>
    <submittedName>
        <fullName evidence="1">DUF4826 family protein</fullName>
    </submittedName>
</protein>
<organism evidence="1 2">
    <name type="scientific">Rheinheimera riviphila</name>
    <dbReference type="NCBI Taxonomy" id="1834037"/>
    <lineage>
        <taxon>Bacteria</taxon>
        <taxon>Pseudomonadati</taxon>
        <taxon>Pseudomonadota</taxon>
        <taxon>Gammaproteobacteria</taxon>
        <taxon>Chromatiales</taxon>
        <taxon>Chromatiaceae</taxon>
        <taxon>Rheinheimera</taxon>
    </lineage>
</organism>
<reference evidence="1 2" key="1">
    <citation type="submission" date="2019-01" db="EMBL/GenBank/DDBJ databases">
        <authorList>
            <person name="Chen W.-M."/>
        </authorList>
    </citation>
    <scope>NUCLEOTIDE SEQUENCE [LARGE SCALE GENOMIC DNA]</scope>
    <source>
        <strain evidence="1 2">KYPC3</strain>
    </source>
</reference>
<dbReference type="Proteomes" id="UP000283077">
    <property type="component" value="Unassembled WGS sequence"/>
</dbReference>
<comment type="caution">
    <text evidence="1">The sequence shown here is derived from an EMBL/GenBank/DDBJ whole genome shotgun (WGS) entry which is preliminary data.</text>
</comment>
<evidence type="ECO:0000313" key="2">
    <source>
        <dbReference type="Proteomes" id="UP000283077"/>
    </source>
</evidence>
<evidence type="ECO:0000313" key="1">
    <source>
        <dbReference type="EMBL" id="RVU41138.1"/>
    </source>
</evidence>
<keyword evidence="2" id="KW-1185">Reference proteome</keyword>
<name>A0A437R2Z7_9GAMM</name>
<dbReference type="EMBL" id="SACS01000002">
    <property type="protein sequence ID" value="RVU41138.1"/>
    <property type="molecule type" value="Genomic_DNA"/>
</dbReference>